<evidence type="ECO:0000256" key="4">
    <source>
        <dbReference type="ARBA" id="ARBA00022695"/>
    </source>
</evidence>
<dbReference type="Pfam" id="PF21694">
    <property type="entry name" value="DNA_pol3_delta_C"/>
    <property type="match status" value="1"/>
</dbReference>
<sequence length="325" mass="37192">MIVLREHIKSGDFKQFYLIYGNEPYLIKLYRDKLRDAILGNADRMNFSRFEGKDIDLKEVNAIAQTLPFFSDRRLILIENSELFKSQSDLAEILSEAPESSIFIFVEKEVDKRNKSYKFIKDKGIVSEMNTLDEKNLKLFIASLLKSSGKKITESTASYLLEKIGTEMESISNEVEKLISYTWDKDTITNKDVDEIVTGQITGKIFQMMDAIGLKQQNKALTLYYDLLSVRERPSHILYLITRHFNILLQIKDLIENGYAPAAITDKVAVPAFTVSKYISQARNFTKEQLIGALKLAADTEEQIKTGRLQEQIGTELLIIQFSSN</sequence>
<keyword evidence="6" id="KW-0239">DNA-directed DNA polymerase</keyword>
<dbReference type="GO" id="GO:0009360">
    <property type="term" value="C:DNA polymerase III complex"/>
    <property type="evidence" value="ECO:0007669"/>
    <property type="project" value="InterPro"/>
</dbReference>
<dbReference type="NCBIfam" id="TIGR01128">
    <property type="entry name" value="holA"/>
    <property type="match status" value="1"/>
</dbReference>
<evidence type="ECO:0000313" key="11">
    <source>
        <dbReference type="EMBL" id="CRZ34239.1"/>
    </source>
</evidence>
<dbReference type="InterPro" id="IPR010372">
    <property type="entry name" value="DNA_pol3_delta_N"/>
</dbReference>
<keyword evidence="5" id="KW-0235">DNA replication</keyword>
<organism evidence="11 12">
    <name type="scientific">Herbinix hemicellulosilytica</name>
    <dbReference type="NCBI Taxonomy" id="1564487"/>
    <lineage>
        <taxon>Bacteria</taxon>
        <taxon>Bacillati</taxon>
        <taxon>Bacillota</taxon>
        <taxon>Clostridia</taxon>
        <taxon>Lachnospirales</taxon>
        <taxon>Lachnospiraceae</taxon>
        <taxon>Herbinix</taxon>
    </lineage>
</organism>
<dbReference type="GO" id="GO:0003887">
    <property type="term" value="F:DNA-directed DNA polymerase activity"/>
    <property type="evidence" value="ECO:0007669"/>
    <property type="project" value="UniProtKB-KW"/>
</dbReference>
<dbReference type="RefSeq" id="WP_103202364.1">
    <property type="nucleotide sequence ID" value="NZ_CVTD020000015.1"/>
</dbReference>
<reference evidence="11 12" key="1">
    <citation type="submission" date="2015-06" db="EMBL/GenBank/DDBJ databases">
        <authorList>
            <person name="Wibberg Daniel"/>
        </authorList>
    </citation>
    <scope>NUCLEOTIDE SEQUENCE [LARGE SCALE GENOMIC DNA]</scope>
    <source>
        <strain evidence="11 12">T3/55T</strain>
    </source>
</reference>
<evidence type="ECO:0000256" key="3">
    <source>
        <dbReference type="ARBA" id="ARBA00022679"/>
    </source>
</evidence>
<dbReference type="InterPro" id="IPR005790">
    <property type="entry name" value="DNA_polIII_delta"/>
</dbReference>
<dbReference type="AlphaFoldDB" id="A0A0H5SFK8"/>
<feature type="domain" description="DNA polymerase III delta N-terminal" evidence="9">
    <location>
        <begin position="17"/>
        <end position="128"/>
    </location>
</feature>
<feature type="domain" description="DNA polymerase III delta subunit-like C-terminal" evidence="10">
    <location>
        <begin position="204"/>
        <end position="322"/>
    </location>
</feature>
<dbReference type="GO" id="GO:0006261">
    <property type="term" value="P:DNA-templated DNA replication"/>
    <property type="evidence" value="ECO:0007669"/>
    <property type="project" value="TreeGrafter"/>
</dbReference>
<evidence type="ECO:0000256" key="8">
    <source>
        <dbReference type="ARBA" id="ARBA00049244"/>
    </source>
</evidence>
<dbReference type="PANTHER" id="PTHR34388:SF1">
    <property type="entry name" value="DNA POLYMERASE III SUBUNIT DELTA"/>
    <property type="match status" value="1"/>
</dbReference>
<dbReference type="OrthoDB" id="9775929at2"/>
<dbReference type="Gene3D" id="1.10.8.60">
    <property type="match status" value="1"/>
</dbReference>
<dbReference type="Proteomes" id="UP000236497">
    <property type="component" value="Unassembled WGS sequence"/>
</dbReference>
<dbReference type="EC" id="2.7.7.7" evidence="1"/>
<keyword evidence="3" id="KW-0808">Transferase</keyword>
<dbReference type="PANTHER" id="PTHR34388">
    <property type="entry name" value="DNA POLYMERASE III SUBUNIT DELTA"/>
    <property type="match status" value="1"/>
</dbReference>
<evidence type="ECO:0000256" key="1">
    <source>
        <dbReference type="ARBA" id="ARBA00012417"/>
    </source>
</evidence>
<accession>A0A0H5SFK8</accession>
<dbReference type="Gene3D" id="1.20.272.10">
    <property type="match status" value="1"/>
</dbReference>
<comment type="similarity">
    <text evidence="7">Belongs to the DNA polymerase HolA subunit family.</text>
</comment>
<dbReference type="SUPFAM" id="SSF52540">
    <property type="entry name" value="P-loop containing nucleoside triphosphate hydrolases"/>
    <property type="match status" value="1"/>
</dbReference>
<keyword evidence="12" id="KW-1185">Reference proteome</keyword>
<dbReference type="InterPro" id="IPR048466">
    <property type="entry name" value="DNA_pol3_delta-like_C"/>
</dbReference>
<dbReference type="Pfam" id="PF06144">
    <property type="entry name" value="DNA_pol3_delta"/>
    <property type="match status" value="1"/>
</dbReference>
<evidence type="ECO:0000256" key="5">
    <source>
        <dbReference type="ARBA" id="ARBA00022705"/>
    </source>
</evidence>
<gene>
    <name evidence="11" type="ORF">HHT355_1036</name>
</gene>
<evidence type="ECO:0000256" key="7">
    <source>
        <dbReference type="ARBA" id="ARBA00034754"/>
    </source>
</evidence>
<dbReference type="GO" id="GO:0003677">
    <property type="term" value="F:DNA binding"/>
    <property type="evidence" value="ECO:0007669"/>
    <property type="project" value="InterPro"/>
</dbReference>
<evidence type="ECO:0000259" key="10">
    <source>
        <dbReference type="Pfam" id="PF21694"/>
    </source>
</evidence>
<protein>
    <recommendedName>
        <fullName evidence="2">DNA polymerase III subunit delta</fullName>
        <ecNumber evidence="1">2.7.7.7</ecNumber>
    </recommendedName>
</protein>
<evidence type="ECO:0000256" key="6">
    <source>
        <dbReference type="ARBA" id="ARBA00022932"/>
    </source>
</evidence>
<dbReference type="InterPro" id="IPR027417">
    <property type="entry name" value="P-loop_NTPase"/>
</dbReference>
<name>A0A0H5SFK8_HERHM</name>
<keyword evidence="4" id="KW-0548">Nucleotidyltransferase</keyword>
<evidence type="ECO:0000313" key="12">
    <source>
        <dbReference type="Proteomes" id="UP000236497"/>
    </source>
</evidence>
<evidence type="ECO:0000259" key="9">
    <source>
        <dbReference type="Pfam" id="PF06144"/>
    </source>
</evidence>
<evidence type="ECO:0000256" key="2">
    <source>
        <dbReference type="ARBA" id="ARBA00017703"/>
    </source>
</evidence>
<dbReference type="SUPFAM" id="SSF48019">
    <property type="entry name" value="post-AAA+ oligomerization domain-like"/>
    <property type="match status" value="1"/>
</dbReference>
<dbReference type="EMBL" id="CVTD020000015">
    <property type="protein sequence ID" value="CRZ34239.1"/>
    <property type="molecule type" value="Genomic_DNA"/>
</dbReference>
<dbReference type="InterPro" id="IPR008921">
    <property type="entry name" value="DNA_pol3_clamp-load_cplx_C"/>
</dbReference>
<dbReference type="Gene3D" id="3.40.50.300">
    <property type="entry name" value="P-loop containing nucleotide triphosphate hydrolases"/>
    <property type="match status" value="1"/>
</dbReference>
<proteinExistence type="inferred from homology"/>
<comment type="catalytic activity">
    <reaction evidence="8">
        <text>DNA(n) + a 2'-deoxyribonucleoside 5'-triphosphate = DNA(n+1) + diphosphate</text>
        <dbReference type="Rhea" id="RHEA:22508"/>
        <dbReference type="Rhea" id="RHEA-COMP:17339"/>
        <dbReference type="Rhea" id="RHEA-COMP:17340"/>
        <dbReference type="ChEBI" id="CHEBI:33019"/>
        <dbReference type="ChEBI" id="CHEBI:61560"/>
        <dbReference type="ChEBI" id="CHEBI:173112"/>
        <dbReference type="EC" id="2.7.7.7"/>
    </reaction>
</comment>